<dbReference type="Pfam" id="PF12330">
    <property type="entry name" value="Haspin_kinase"/>
    <property type="match status" value="1"/>
</dbReference>
<evidence type="ECO:0000256" key="2">
    <source>
        <dbReference type="ARBA" id="ARBA00022527"/>
    </source>
</evidence>
<evidence type="ECO:0000256" key="6">
    <source>
        <dbReference type="ARBA" id="ARBA00022840"/>
    </source>
</evidence>
<name>A0A085NUV5_9BILA</name>
<dbReference type="Gene3D" id="3.30.200.20">
    <property type="entry name" value="Phosphorylase Kinase, domain 1"/>
    <property type="match status" value="1"/>
</dbReference>
<evidence type="ECO:0000256" key="1">
    <source>
        <dbReference type="ARBA" id="ARBA00012513"/>
    </source>
</evidence>
<dbReference type="GO" id="GO:0000278">
    <property type="term" value="P:mitotic cell cycle"/>
    <property type="evidence" value="ECO:0007669"/>
    <property type="project" value="TreeGrafter"/>
</dbReference>
<comment type="catalytic activity">
    <reaction evidence="7">
        <text>L-threonyl-[protein] + ATP = O-phospho-L-threonyl-[protein] + ADP + H(+)</text>
        <dbReference type="Rhea" id="RHEA:46608"/>
        <dbReference type="Rhea" id="RHEA-COMP:11060"/>
        <dbReference type="Rhea" id="RHEA-COMP:11605"/>
        <dbReference type="ChEBI" id="CHEBI:15378"/>
        <dbReference type="ChEBI" id="CHEBI:30013"/>
        <dbReference type="ChEBI" id="CHEBI:30616"/>
        <dbReference type="ChEBI" id="CHEBI:61977"/>
        <dbReference type="ChEBI" id="CHEBI:456216"/>
        <dbReference type="EC" id="2.7.11.1"/>
    </reaction>
</comment>
<dbReference type="PANTHER" id="PTHR24419">
    <property type="entry name" value="INTERLEUKIN-1 RECEPTOR-ASSOCIATED KINASE"/>
    <property type="match status" value="1"/>
</dbReference>
<keyword evidence="3" id="KW-0808">Transferase</keyword>
<proteinExistence type="predicted"/>
<keyword evidence="5" id="KW-0418">Kinase</keyword>
<dbReference type="GO" id="GO:0035556">
    <property type="term" value="P:intracellular signal transduction"/>
    <property type="evidence" value="ECO:0007669"/>
    <property type="project" value="TreeGrafter"/>
</dbReference>
<sequence>MDENTKQQMRLSTKLNMRKYNFSHWDVGVSSDMHEANGINPLLGGCSGHDLYVGFEKLIKAHQFCRTSPDMSSCELRRISFTSCWNADGNIVQLWLLLTSEANFPIATNCEYNDTALQERNAQALFGYRVLAGVKMPRRKIAPKEALFATLLSQSENSKSIHLTKRLRNGAKRRTVRRRKITWRKIKRKPTGRTHKLLTSCCAVNSAVENYKLHVTVEKVQHEDGLAATDAHLPSPHESLASGIPSGLTTSDAKDVLMSMDKSGFRGKSVSKKRHHIVPSFLKPIEFTLSSTPVTHKEDAERRSANFANVSSIQKVHEMADAYALSEVDKYLQKLRLEAGCDGDNATLSSLSIVSAAKKGNELAETDCLGTSSSALSLAMFGQEKTISNQCLPESCHKSTDVESGADIFPRYASMVKALQAMTITDEKCKISDSNRLTNKEDVQPPTKEKAKAARIAAPTFLNKILELCGQTGVLTWKEAFPGSLLYVQVIPVQYPHRPYNEVESSSDDIVPEIIISTELSTLSSSRSCWSTPNLLRLYGVRCVKGKYPKELLHAWDQFALNGHTENDRPEKFTARQHYVLICTENGGITLEDFKLRSAKEAESVLKQITITLAILERTLKFEHRDLHVSNILVKRTTADSVDYLVGGNRLTVDSAGLLCYMVDFTLSRLQIGDQVIFTDLSSHSGLFDGSGDDQFDVYRSMRDVIGNSWANFNPKTNVLWVAYLVNYFLSAKYCNRRLRKEQKRRLFALKRRTNLWRACSDEPSFKALFSE</sequence>
<organism evidence="10">
    <name type="scientific">Trichuris suis</name>
    <name type="common">pig whipworm</name>
    <dbReference type="NCBI Taxonomy" id="68888"/>
    <lineage>
        <taxon>Eukaryota</taxon>
        <taxon>Metazoa</taxon>
        <taxon>Ecdysozoa</taxon>
        <taxon>Nematoda</taxon>
        <taxon>Enoplea</taxon>
        <taxon>Dorylaimia</taxon>
        <taxon>Trichinellida</taxon>
        <taxon>Trichuridae</taxon>
        <taxon>Trichuris</taxon>
    </lineage>
</organism>
<keyword evidence="2" id="KW-0723">Serine/threonine-protein kinase</keyword>
<comment type="catalytic activity">
    <reaction evidence="8">
        <text>L-seryl-[protein] + ATP = O-phospho-L-seryl-[protein] + ADP + H(+)</text>
        <dbReference type="Rhea" id="RHEA:17989"/>
        <dbReference type="Rhea" id="RHEA-COMP:9863"/>
        <dbReference type="Rhea" id="RHEA-COMP:11604"/>
        <dbReference type="ChEBI" id="CHEBI:15378"/>
        <dbReference type="ChEBI" id="CHEBI:29999"/>
        <dbReference type="ChEBI" id="CHEBI:30616"/>
        <dbReference type="ChEBI" id="CHEBI:83421"/>
        <dbReference type="ChEBI" id="CHEBI:456216"/>
        <dbReference type="EC" id="2.7.11.1"/>
    </reaction>
</comment>
<feature type="domain" description="Serine/threonine-protein kinase haspin C-terminal" evidence="9">
    <location>
        <begin position="685"/>
        <end position="771"/>
    </location>
</feature>
<dbReference type="EC" id="2.7.11.1" evidence="1"/>
<evidence type="ECO:0000256" key="7">
    <source>
        <dbReference type="ARBA" id="ARBA00047899"/>
    </source>
</evidence>
<dbReference type="GO" id="GO:0005634">
    <property type="term" value="C:nucleus"/>
    <property type="evidence" value="ECO:0007669"/>
    <property type="project" value="TreeGrafter"/>
</dbReference>
<dbReference type="GO" id="GO:0005524">
    <property type="term" value="F:ATP binding"/>
    <property type="evidence" value="ECO:0007669"/>
    <property type="project" value="UniProtKB-KW"/>
</dbReference>
<dbReference type="EMBL" id="KL367474">
    <property type="protein sequence ID" value="KFD73251.1"/>
    <property type="molecule type" value="Genomic_DNA"/>
</dbReference>
<gene>
    <name evidence="10" type="ORF">M514_08077</name>
</gene>
<dbReference type="InterPro" id="IPR011009">
    <property type="entry name" value="Kinase-like_dom_sf"/>
</dbReference>
<evidence type="ECO:0000256" key="5">
    <source>
        <dbReference type="ARBA" id="ARBA00022777"/>
    </source>
</evidence>
<keyword evidence="4" id="KW-0547">Nucleotide-binding</keyword>
<dbReference type="Gene3D" id="1.10.510.10">
    <property type="entry name" value="Transferase(Phosphotransferase) domain 1"/>
    <property type="match status" value="1"/>
</dbReference>
<evidence type="ECO:0000256" key="3">
    <source>
        <dbReference type="ARBA" id="ARBA00022679"/>
    </source>
</evidence>
<dbReference type="GO" id="GO:0072354">
    <property type="term" value="F:histone H3T3 kinase activity"/>
    <property type="evidence" value="ECO:0007669"/>
    <property type="project" value="TreeGrafter"/>
</dbReference>
<dbReference type="SMART" id="SM01331">
    <property type="entry name" value="DUF3635"/>
    <property type="match status" value="1"/>
</dbReference>
<dbReference type="InterPro" id="IPR024604">
    <property type="entry name" value="GSG2_C"/>
</dbReference>
<evidence type="ECO:0000259" key="9">
    <source>
        <dbReference type="SMART" id="SM01331"/>
    </source>
</evidence>
<accession>A0A085NUV5</accession>
<dbReference type="PANTHER" id="PTHR24419:SF18">
    <property type="entry name" value="SERINE_THREONINE-PROTEIN KINASE HASPIN"/>
    <property type="match status" value="1"/>
</dbReference>
<dbReference type="AlphaFoldDB" id="A0A085NUV5"/>
<evidence type="ECO:0000256" key="8">
    <source>
        <dbReference type="ARBA" id="ARBA00048679"/>
    </source>
</evidence>
<protein>
    <recommendedName>
        <fullName evidence="1">non-specific serine/threonine protein kinase</fullName>
        <ecNumber evidence="1">2.7.11.1</ecNumber>
    </recommendedName>
</protein>
<dbReference type="Proteomes" id="UP000030758">
    <property type="component" value="Unassembled WGS sequence"/>
</dbReference>
<evidence type="ECO:0000256" key="4">
    <source>
        <dbReference type="ARBA" id="ARBA00022741"/>
    </source>
</evidence>
<keyword evidence="6" id="KW-0067">ATP-binding</keyword>
<dbReference type="SUPFAM" id="SSF56112">
    <property type="entry name" value="Protein kinase-like (PK-like)"/>
    <property type="match status" value="1"/>
</dbReference>
<dbReference type="GO" id="GO:0005737">
    <property type="term" value="C:cytoplasm"/>
    <property type="evidence" value="ECO:0007669"/>
    <property type="project" value="TreeGrafter"/>
</dbReference>
<evidence type="ECO:0000313" key="10">
    <source>
        <dbReference type="EMBL" id="KFD73251.1"/>
    </source>
</evidence>
<reference evidence="10" key="1">
    <citation type="journal article" date="2014" name="Nat. Genet.">
        <title>Genome and transcriptome of the porcine whipworm Trichuris suis.</title>
        <authorList>
            <person name="Jex A.R."/>
            <person name="Nejsum P."/>
            <person name="Schwarz E.M."/>
            <person name="Hu L."/>
            <person name="Young N.D."/>
            <person name="Hall R.S."/>
            <person name="Korhonen P.K."/>
            <person name="Liao S."/>
            <person name="Thamsborg S."/>
            <person name="Xia J."/>
            <person name="Xu P."/>
            <person name="Wang S."/>
            <person name="Scheerlinck J.P."/>
            <person name="Hofmann A."/>
            <person name="Sternberg P.W."/>
            <person name="Wang J."/>
            <person name="Gasser R.B."/>
        </authorList>
    </citation>
    <scope>NUCLEOTIDE SEQUENCE [LARGE SCALE GENOMIC DNA]</scope>
    <source>
        <strain evidence="10">DCEP-RM93F</strain>
    </source>
</reference>